<dbReference type="VEuPathDB" id="FungiDB:SCHCODRAFT_02373996"/>
<dbReference type="Proteomes" id="UP000007431">
    <property type="component" value="Unassembled WGS sequence"/>
</dbReference>
<dbReference type="RefSeq" id="XP_003029475.1">
    <property type="nucleotide sequence ID" value="XM_003029429.1"/>
</dbReference>
<dbReference type="Gene3D" id="2.60.40.3960">
    <property type="entry name" value="Velvet domain"/>
    <property type="match status" value="1"/>
</dbReference>
<keyword evidence="3" id="KW-1185">Reference proteome</keyword>
<feature type="domain" description="Velvet" evidence="1">
    <location>
        <begin position="51"/>
        <end position="237"/>
    </location>
</feature>
<protein>
    <recommendedName>
        <fullName evidence="1">Velvet domain-containing protein</fullName>
    </recommendedName>
</protein>
<dbReference type="InterPro" id="IPR037525">
    <property type="entry name" value="Velvet_dom"/>
</dbReference>
<organism evidence="3">
    <name type="scientific">Schizophyllum commune (strain H4-8 / FGSC 9210)</name>
    <name type="common">Split gill fungus</name>
    <dbReference type="NCBI Taxonomy" id="578458"/>
    <lineage>
        <taxon>Eukaryota</taxon>
        <taxon>Fungi</taxon>
        <taxon>Dikarya</taxon>
        <taxon>Basidiomycota</taxon>
        <taxon>Agaricomycotina</taxon>
        <taxon>Agaricomycetes</taxon>
        <taxon>Agaricomycetidae</taxon>
        <taxon>Agaricales</taxon>
        <taxon>Schizophyllaceae</taxon>
        <taxon>Schizophyllum</taxon>
    </lineage>
</organism>
<dbReference type="PROSITE" id="PS51821">
    <property type="entry name" value="VELVET"/>
    <property type="match status" value="1"/>
</dbReference>
<evidence type="ECO:0000259" key="1">
    <source>
        <dbReference type="PROSITE" id="PS51821"/>
    </source>
</evidence>
<dbReference type="GeneID" id="9591294"/>
<proteinExistence type="predicted"/>
<dbReference type="InterPro" id="IPR038491">
    <property type="entry name" value="Velvet_dom_sf"/>
</dbReference>
<name>D8QCQ6_SCHCM</name>
<reference evidence="2 3" key="1">
    <citation type="journal article" date="2010" name="Nat. Biotechnol.">
        <title>Genome sequence of the model mushroom Schizophyllum commune.</title>
        <authorList>
            <person name="Ohm R.A."/>
            <person name="de Jong J.F."/>
            <person name="Lugones L.G."/>
            <person name="Aerts A."/>
            <person name="Kothe E."/>
            <person name="Stajich J.E."/>
            <person name="de Vries R.P."/>
            <person name="Record E."/>
            <person name="Levasseur A."/>
            <person name="Baker S.E."/>
            <person name="Bartholomew K.A."/>
            <person name="Coutinho P.M."/>
            <person name="Erdmann S."/>
            <person name="Fowler T.J."/>
            <person name="Gathman A.C."/>
            <person name="Lombard V."/>
            <person name="Henrissat B."/>
            <person name="Knabe N."/>
            <person name="Kuees U."/>
            <person name="Lilly W.W."/>
            <person name="Lindquist E."/>
            <person name="Lucas S."/>
            <person name="Magnuson J.K."/>
            <person name="Piumi F."/>
            <person name="Raudaskoski M."/>
            <person name="Salamov A."/>
            <person name="Schmutz J."/>
            <person name="Schwarze F.W.M.R."/>
            <person name="vanKuyk P.A."/>
            <person name="Horton J.S."/>
            <person name="Grigoriev I.V."/>
            <person name="Woesten H.A.B."/>
        </authorList>
    </citation>
    <scope>NUCLEOTIDE SEQUENCE [LARGE SCALE GENOMIC DNA]</scope>
    <source>
        <strain evidence="3">H4-8 / FGSC 9210</strain>
    </source>
</reference>
<dbReference type="HOGENOM" id="CLU_1171206_0_0_1"/>
<dbReference type="KEGG" id="scm:SCHCO_02373996"/>
<evidence type="ECO:0000313" key="2">
    <source>
        <dbReference type="EMBL" id="EFI94572.1"/>
    </source>
</evidence>
<dbReference type="AlphaFoldDB" id="D8QCQ6"/>
<feature type="non-terminal residue" evidence="2">
    <location>
        <position position="237"/>
    </location>
</feature>
<dbReference type="EMBL" id="GL377309">
    <property type="protein sequence ID" value="EFI94572.1"/>
    <property type="molecule type" value="Genomic_DNA"/>
</dbReference>
<gene>
    <name evidence="2" type="ORF">SCHCODRAFT_111648</name>
</gene>
<accession>D8QCQ6</accession>
<dbReference type="InParanoid" id="D8QCQ6"/>
<sequence>MASAYQDPSFSPANDAELLAQARSVLSGTLKSQQHALFSQPLLYVSGALAGRSIRGELHELRDLQVNADGMVVPAPVLLGRLFEIKKNEQGSKEVEIDEEEYVAILRTSTGERLIQYSDRLDLLCLFEASTVNGGEEMHARDALHDVITSPAQLVKVDGHPCYFFHFPDLVFKRSGTFRLSFFFFEQGSFPAQPELRPSPAQPAGDINIMQAKCPSRSVLVVPHLASEDASADGEAA</sequence>
<dbReference type="OrthoDB" id="10310163at2759"/>
<evidence type="ECO:0000313" key="3">
    <source>
        <dbReference type="Proteomes" id="UP000007431"/>
    </source>
</evidence>